<sequence length="162" mass="17976">MVPTMASFSPAETERQWDYELLQDGAVSSFHDEKQLDHVVSELVSLGYGVAQIRGGNGTSLLGKLLSQVTMRYGGWSVQNLDAFCDVLRYIDFTGVTGCALVLRQFDEPFGADPQWTVAMANTIAQVSYEHLLMGNRLLALLHCQDEDVTLGRLGGHEHSWR</sequence>
<protein>
    <recommendedName>
        <fullName evidence="3">Barstar (Barnase inhibitor)</fullName>
    </recommendedName>
</protein>
<name>A0A328NT26_9ACTN</name>
<organism evidence="1 2">
    <name type="scientific">Micromonospora saelicesensis</name>
    <dbReference type="NCBI Taxonomy" id="285676"/>
    <lineage>
        <taxon>Bacteria</taxon>
        <taxon>Bacillati</taxon>
        <taxon>Actinomycetota</taxon>
        <taxon>Actinomycetes</taxon>
        <taxon>Micromonosporales</taxon>
        <taxon>Micromonosporaceae</taxon>
        <taxon>Micromonospora</taxon>
    </lineage>
</organism>
<dbReference type="AlphaFoldDB" id="A0A328NT26"/>
<evidence type="ECO:0000313" key="1">
    <source>
        <dbReference type="EMBL" id="RAO33932.1"/>
    </source>
</evidence>
<dbReference type="Proteomes" id="UP000249419">
    <property type="component" value="Unassembled WGS sequence"/>
</dbReference>
<gene>
    <name evidence="1" type="ORF">PSN13_02799</name>
</gene>
<dbReference type="EMBL" id="PYAG01000012">
    <property type="protein sequence ID" value="RAO33932.1"/>
    <property type="molecule type" value="Genomic_DNA"/>
</dbReference>
<comment type="caution">
    <text evidence="1">The sequence shown here is derived from an EMBL/GenBank/DDBJ whole genome shotgun (WGS) entry which is preliminary data.</text>
</comment>
<evidence type="ECO:0008006" key="3">
    <source>
        <dbReference type="Google" id="ProtNLM"/>
    </source>
</evidence>
<evidence type="ECO:0000313" key="2">
    <source>
        <dbReference type="Proteomes" id="UP000249419"/>
    </source>
</evidence>
<accession>A0A328NT26</accession>
<reference evidence="1 2" key="1">
    <citation type="submission" date="2018-03" db="EMBL/GenBank/DDBJ databases">
        <title>Defining the species Micromonospora saelicesensis and Micromonospora noduli under the framework of genomics.</title>
        <authorList>
            <person name="Riesco R."/>
            <person name="Trujillo M.E."/>
        </authorList>
    </citation>
    <scope>NUCLEOTIDE SEQUENCE [LARGE SCALE GENOMIC DNA]</scope>
    <source>
        <strain evidence="1 2">PSN13</strain>
    </source>
</reference>
<proteinExistence type="predicted"/>